<sequence length="131" mass="14727">MKLDERAMKQEIEKKVLKSIETKAAVIETAKSVQQHWRDLIPSSDAPAHALRKGSDHVYEPGDAKKSIRVAYRDKDGEFSARVESKNPVVRWLEYGTSKIAERGYAARTVEEFGGKVNEEEGSWHVGTIGE</sequence>
<evidence type="ECO:0000313" key="2">
    <source>
        <dbReference type="Proteomes" id="UP001299596"/>
    </source>
</evidence>
<evidence type="ECO:0008006" key="3">
    <source>
        <dbReference type="Google" id="ProtNLM"/>
    </source>
</evidence>
<evidence type="ECO:0000313" key="1">
    <source>
        <dbReference type="EMBL" id="MEB3023918.1"/>
    </source>
</evidence>
<comment type="caution">
    <text evidence="1">The sequence shown here is derived from an EMBL/GenBank/DDBJ whole genome shotgun (WGS) entry which is preliminary data.</text>
</comment>
<name>A0ABU5XNR1_9MYCO</name>
<proteinExistence type="predicted"/>
<dbReference type="Proteomes" id="UP001299596">
    <property type="component" value="Unassembled WGS sequence"/>
</dbReference>
<gene>
    <name evidence="1" type="ORF">K6T79_23105</name>
</gene>
<dbReference type="RefSeq" id="WP_225406867.1">
    <property type="nucleotide sequence ID" value="NZ_JAYJJR010000024.1"/>
</dbReference>
<accession>A0ABU5XNR1</accession>
<organism evidence="1 2">
    <name type="scientific">[Mycobacterium] crassicus</name>
    <dbReference type="NCBI Taxonomy" id="2872309"/>
    <lineage>
        <taxon>Bacteria</taxon>
        <taxon>Bacillati</taxon>
        <taxon>Actinomycetota</taxon>
        <taxon>Actinomycetes</taxon>
        <taxon>Mycobacteriales</taxon>
        <taxon>Mycobacteriaceae</taxon>
        <taxon>Mycolicibacter</taxon>
    </lineage>
</organism>
<reference evidence="1 2" key="1">
    <citation type="submission" date="2023-12" db="EMBL/GenBank/DDBJ databases">
        <title>Description of new species of Mycobacterium terrae complex isolated from sewage at the Sao Paulo Zoological Park Foundation in Brazil.</title>
        <authorList>
            <person name="Romagnoli C.L."/>
            <person name="Conceicao E.C."/>
            <person name="Machado E."/>
            <person name="Barreto L.B.P.F."/>
            <person name="Sharma A."/>
            <person name="Silva N.M."/>
            <person name="Marques L.E."/>
            <person name="Juliana M.A."/>
            <person name="Lourenco M.C.S."/>
            <person name="Digiampietri L.A."/>
            <person name="Suffys P.N."/>
            <person name="Viana-Niero C."/>
        </authorList>
    </citation>
    <scope>NUCLEOTIDE SEQUENCE [LARGE SCALE GENOMIC DNA]</scope>
    <source>
        <strain evidence="1 2">MYC098</strain>
    </source>
</reference>
<keyword evidence="2" id="KW-1185">Reference proteome</keyword>
<protein>
    <recommendedName>
        <fullName evidence="3">HK97 gp10 family phage protein</fullName>
    </recommendedName>
</protein>
<dbReference type="EMBL" id="JAYJJR010000024">
    <property type="protein sequence ID" value="MEB3023918.1"/>
    <property type="molecule type" value="Genomic_DNA"/>
</dbReference>